<dbReference type="PANTHER" id="PTHR11839:SF18">
    <property type="entry name" value="NUDIX HYDROLASE DOMAIN-CONTAINING PROTEIN"/>
    <property type="match status" value="1"/>
</dbReference>
<evidence type="ECO:0000313" key="5">
    <source>
        <dbReference type="Proteomes" id="UP000295188"/>
    </source>
</evidence>
<protein>
    <submittedName>
        <fullName evidence="4">ADP-ribose pyrophosphatase</fullName>
    </submittedName>
</protein>
<dbReference type="OrthoDB" id="9806150at2"/>
<dbReference type="PANTHER" id="PTHR11839">
    <property type="entry name" value="UDP/ADP-SUGAR PYROPHOSPHATASE"/>
    <property type="match status" value="1"/>
</dbReference>
<dbReference type="InterPro" id="IPR000086">
    <property type="entry name" value="NUDIX_hydrolase_dom"/>
</dbReference>
<dbReference type="GO" id="GO:0019693">
    <property type="term" value="P:ribose phosphate metabolic process"/>
    <property type="evidence" value="ECO:0007669"/>
    <property type="project" value="TreeGrafter"/>
</dbReference>
<dbReference type="RefSeq" id="WP_132548985.1">
    <property type="nucleotide sequence ID" value="NZ_SMAA01000007.1"/>
</dbReference>
<evidence type="ECO:0000313" key="4">
    <source>
        <dbReference type="EMBL" id="TCS79276.1"/>
    </source>
</evidence>
<feature type="domain" description="Nudix hydrolase" evidence="3">
    <location>
        <begin position="41"/>
        <end position="171"/>
    </location>
</feature>
<evidence type="ECO:0000256" key="1">
    <source>
        <dbReference type="ARBA" id="ARBA00001946"/>
    </source>
</evidence>
<dbReference type="Pfam" id="PF00293">
    <property type="entry name" value="NUDIX"/>
    <property type="match status" value="1"/>
</dbReference>
<dbReference type="GO" id="GO:0006753">
    <property type="term" value="P:nucleoside phosphate metabolic process"/>
    <property type="evidence" value="ECO:0007669"/>
    <property type="project" value="TreeGrafter"/>
</dbReference>
<name>A0A4R3K8E9_9FIRM</name>
<keyword evidence="2" id="KW-0378">Hydrolase</keyword>
<dbReference type="Gene3D" id="3.90.79.10">
    <property type="entry name" value="Nucleoside Triphosphate Pyrophosphohydrolase"/>
    <property type="match status" value="1"/>
</dbReference>
<keyword evidence="5" id="KW-1185">Reference proteome</keyword>
<dbReference type="GO" id="GO:0005829">
    <property type="term" value="C:cytosol"/>
    <property type="evidence" value="ECO:0007669"/>
    <property type="project" value="TreeGrafter"/>
</dbReference>
<dbReference type="PROSITE" id="PS51462">
    <property type="entry name" value="NUDIX"/>
    <property type="match status" value="1"/>
</dbReference>
<gene>
    <name evidence="4" type="ORF">EDC37_10742</name>
</gene>
<dbReference type="SUPFAM" id="SSF55811">
    <property type="entry name" value="Nudix"/>
    <property type="match status" value="1"/>
</dbReference>
<dbReference type="GO" id="GO:0016787">
    <property type="term" value="F:hydrolase activity"/>
    <property type="evidence" value="ECO:0007669"/>
    <property type="project" value="UniProtKB-KW"/>
</dbReference>
<evidence type="ECO:0000259" key="3">
    <source>
        <dbReference type="PROSITE" id="PS51462"/>
    </source>
</evidence>
<dbReference type="FunFam" id="3.90.79.10:FF:000024">
    <property type="entry name" value="ADP-ribose pyrophosphatase"/>
    <property type="match status" value="1"/>
</dbReference>
<dbReference type="Proteomes" id="UP000295188">
    <property type="component" value="Unassembled WGS sequence"/>
</dbReference>
<dbReference type="AlphaFoldDB" id="A0A4R3K8E9"/>
<organism evidence="4 5">
    <name type="scientific">Pectinatus cerevisiiphilus</name>
    <dbReference type="NCBI Taxonomy" id="86956"/>
    <lineage>
        <taxon>Bacteria</taxon>
        <taxon>Bacillati</taxon>
        <taxon>Bacillota</taxon>
        <taxon>Negativicutes</taxon>
        <taxon>Selenomonadales</taxon>
        <taxon>Selenomonadaceae</taxon>
        <taxon>Pectinatus</taxon>
    </lineage>
</organism>
<dbReference type="InterPro" id="IPR015797">
    <property type="entry name" value="NUDIX_hydrolase-like_dom_sf"/>
</dbReference>
<comment type="cofactor">
    <cofactor evidence="1">
        <name>Mg(2+)</name>
        <dbReference type="ChEBI" id="CHEBI:18420"/>
    </cofactor>
</comment>
<proteinExistence type="predicted"/>
<comment type="caution">
    <text evidence="4">The sequence shown here is derived from an EMBL/GenBank/DDBJ whole genome shotgun (WGS) entry which is preliminary data.</text>
</comment>
<accession>A0A4R3K8E9</accession>
<sequence>MYEDLIEKKISSVDVFDGNLLHVKKDEVELPNGRHASREWIKHPGASAVIPYTAEGNIIMVRQYRYPVQQVTLEIPAGKLDLKGEEPLECAKRELSEETGYTAGKYTKLFTLATTVGFSNEHIHTYLAEDLKAGKMHPDDDEFLNLVTIPLAKAIEMVYNGEIIDAKSISAILLVDRIKNKKC</sequence>
<reference evidence="4 5" key="1">
    <citation type="submission" date="2019-03" db="EMBL/GenBank/DDBJ databases">
        <title>Genomic Encyclopedia of Type Strains, Phase IV (KMG-IV): sequencing the most valuable type-strain genomes for metagenomic binning, comparative biology and taxonomic classification.</title>
        <authorList>
            <person name="Goeker M."/>
        </authorList>
    </citation>
    <scope>NUCLEOTIDE SEQUENCE [LARGE SCALE GENOMIC DNA]</scope>
    <source>
        <strain evidence="4 5">DSM 20467</strain>
    </source>
</reference>
<evidence type="ECO:0000256" key="2">
    <source>
        <dbReference type="ARBA" id="ARBA00022801"/>
    </source>
</evidence>
<dbReference type="EMBL" id="SMAA01000007">
    <property type="protein sequence ID" value="TCS79276.1"/>
    <property type="molecule type" value="Genomic_DNA"/>
</dbReference>